<proteinExistence type="predicted"/>
<dbReference type="GO" id="GO:0005829">
    <property type="term" value="C:cytosol"/>
    <property type="evidence" value="ECO:0007669"/>
    <property type="project" value="TreeGrafter"/>
</dbReference>
<organism evidence="1 2">
    <name type="scientific">Pseudo-nitzschia multistriata</name>
    <dbReference type="NCBI Taxonomy" id="183589"/>
    <lineage>
        <taxon>Eukaryota</taxon>
        <taxon>Sar</taxon>
        <taxon>Stramenopiles</taxon>
        <taxon>Ochrophyta</taxon>
        <taxon>Bacillariophyta</taxon>
        <taxon>Bacillariophyceae</taxon>
        <taxon>Bacillariophycidae</taxon>
        <taxon>Bacillariales</taxon>
        <taxon>Bacillariaceae</taxon>
        <taxon>Pseudo-nitzschia</taxon>
    </lineage>
</organism>
<dbReference type="SMART" id="SM00855">
    <property type="entry name" value="PGAM"/>
    <property type="match status" value="1"/>
</dbReference>
<dbReference type="Proteomes" id="UP000291116">
    <property type="component" value="Unassembled WGS sequence"/>
</dbReference>
<dbReference type="InterPro" id="IPR013078">
    <property type="entry name" value="His_Pase_superF_clade-1"/>
</dbReference>
<dbReference type="PANTHER" id="PTHR48100">
    <property type="entry name" value="BROAD-SPECIFICITY PHOSPHATASE YOR283W-RELATED"/>
    <property type="match status" value="1"/>
</dbReference>
<evidence type="ECO:0000313" key="1">
    <source>
        <dbReference type="EMBL" id="VEU44273.1"/>
    </source>
</evidence>
<accession>A0A448ZQM3</accession>
<dbReference type="EMBL" id="CAACVS010000636">
    <property type="protein sequence ID" value="VEU44273.1"/>
    <property type="molecule type" value="Genomic_DNA"/>
</dbReference>
<dbReference type="GO" id="GO:0016791">
    <property type="term" value="F:phosphatase activity"/>
    <property type="evidence" value="ECO:0007669"/>
    <property type="project" value="TreeGrafter"/>
</dbReference>
<sequence length="438" mass="49623">MKLLEPGNPNLGMRKWSLRGKREENLLTSGACNHSDAPNSKNNCYYDSKEFKLAFPAAPPPLVPPQSTKTESINSKGYLPLSFESDSNTLALESAPEPDWSHRQQVSSGRIETEAKRCQRQPQSERVVLLYLIRHGEAEHNILEKKAMREACSSAIRDDGLPEDHPETKRRMEEARRRVLNDERLRDARLSELGRKEARDARANMKNMIDENGTVDANVGKQSLPLSLEQPSYVLVSPLTRALETADIVFPGHRSIHVREDLAERRTGKPPDTRSSCFTLGMRDSFKRFSLAQLQNQSMEKLKLEVAREQKQKGDVGKASSTSVTNTTICTGGSDANMAEKQEVFIMRGDLCEKIERDNFTEEDKEELRKRTERLFVLLGETDQSSIAVVTHKGYLRELERGPLGQTDATEFKNCEIRTYKVTVSLADHRLIEAERLR</sequence>
<gene>
    <name evidence="1" type="ORF">PSNMU_V1.4_AUG-EV-PASAV3_0113610</name>
</gene>
<dbReference type="InterPro" id="IPR050275">
    <property type="entry name" value="PGM_Phosphatase"/>
</dbReference>
<dbReference type="InterPro" id="IPR029033">
    <property type="entry name" value="His_PPase_superfam"/>
</dbReference>
<dbReference type="CDD" id="cd07067">
    <property type="entry name" value="HP_PGM_like"/>
    <property type="match status" value="1"/>
</dbReference>
<keyword evidence="2" id="KW-1185">Reference proteome</keyword>
<dbReference type="Gene3D" id="3.40.50.1240">
    <property type="entry name" value="Phosphoglycerate mutase-like"/>
    <property type="match status" value="1"/>
</dbReference>
<dbReference type="OrthoDB" id="496981at2759"/>
<protein>
    <submittedName>
        <fullName evidence="1">Uncharacterized protein</fullName>
    </submittedName>
</protein>
<dbReference type="AlphaFoldDB" id="A0A448ZQM3"/>
<reference evidence="1 2" key="1">
    <citation type="submission" date="2019-01" db="EMBL/GenBank/DDBJ databases">
        <authorList>
            <person name="Ferrante I. M."/>
        </authorList>
    </citation>
    <scope>NUCLEOTIDE SEQUENCE [LARGE SCALE GENOMIC DNA]</scope>
    <source>
        <strain evidence="1 2">B856</strain>
    </source>
</reference>
<dbReference type="SUPFAM" id="SSF53254">
    <property type="entry name" value="Phosphoglycerate mutase-like"/>
    <property type="match status" value="1"/>
</dbReference>
<evidence type="ECO:0000313" key="2">
    <source>
        <dbReference type="Proteomes" id="UP000291116"/>
    </source>
</evidence>
<dbReference type="PANTHER" id="PTHR48100:SF44">
    <property type="entry name" value="PHOSPHATASE C1620.13-RELATED"/>
    <property type="match status" value="1"/>
</dbReference>
<name>A0A448ZQM3_9STRA</name>